<gene>
    <name evidence="3" type="ORF">UFOPK3516_00420</name>
</gene>
<sequence>MPLSEHEQRLLDEMERNLYGAGADVHSAKPQGRPTYRSIVLGIIVAVVGLGTLIAGVTSQLILVGVVGFVVMFLGVLLAAKPGSISESPAKAPQGKTKPRQRSSFMQRMEQRWDGNQEDRL</sequence>
<protein>
    <submittedName>
        <fullName evidence="3">Unannotated protein</fullName>
    </submittedName>
</protein>
<keyword evidence="2" id="KW-0472">Membrane</keyword>
<accession>A0A6J7FFB3</accession>
<feature type="region of interest" description="Disordered" evidence="1">
    <location>
        <begin position="84"/>
        <end position="121"/>
    </location>
</feature>
<keyword evidence="2" id="KW-0812">Transmembrane</keyword>
<feature type="compositionally biased region" description="Basic and acidic residues" evidence="1">
    <location>
        <begin position="109"/>
        <end position="121"/>
    </location>
</feature>
<evidence type="ECO:0000256" key="2">
    <source>
        <dbReference type="SAM" id="Phobius"/>
    </source>
</evidence>
<name>A0A6J7FFB3_9ZZZZ</name>
<dbReference type="EMBL" id="CAFBMB010000019">
    <property type="protein sequence ID" value="CAB4891640.1"/>
    <property type="molecule type" value="Genomic_DNA"/>
</dbReference>
<dbReference type="InterPro" id="IPR021401">
    <property type="entry name" value="DUF3040"/>
</dbReference>
<dbReference type="AlphaFoldDB" id="A0A6J7FFB3"/>
<dbReference type="Pfam" id="PF11239">
    <property type="entry name" value="DUF3040"/>
    <property type="match status" value="1"/>
</dbReference>
<feature type="transmembrane region" description="Helical" evidence="2">
    <location>
        <begin position="61"/>
        <end position="80"/>
    </location>
</feature>
<proteinExistence type="predicted"/>
<keyword evidence="2" id="KW-1133">Transmembrane helix</keyword>
<feature type="transmembrane region" description="Helical" evidence="2">
    <location>
        <begin position="36"/>
        <end position="55"/>
    </location>
</feature>
<evidence type="ECO:0000256" key="1">
    <source>
        <dbReference type="SAM" id="MobiDB-lite"/>
    </source>
</evidence>
<organism evidence="3">
    <name type="scientific">freshwater metagenome</name>
    <dbReference type="NCBI Taxonomy" id="449393"/>
    <lineage>
        <taxon>unclassified sequences</taxon>
        <taxon>metagenomes</taxon>
        <taxon>ecological metagenomes</taxon>
    </lineage>
</organism>
<evidence type="ECO:0000313" key="3">
    <source>
        <dbReference type="EMBL" id="CAB4891640.1"/>
    </source>
</evidence>
<reference evidence="3" key="1">
    <citation type="submission" date="2020-05" db="EMBL/GenBank/DDBJ databases">
        <authorList>
            <person name="Chiriac C."/>
            <person name="Salcher M."/>
            <person name="Ghai R."/>
            <person name="Kavagutti S V."/>
        </authorList>
    </citation>
    <scope>NUCLEOTIDE SEQUENCE</scope>
</reference>